<evidence type="ECO:0000313" key="2">
    <source>
        <dbReference type="EMBL" id="RGP03787.1"/>
    </source>
</evidence>
<dbReference type="EMBL" id="QSWD01000002">
    <property type="protein sequence ID" value="RGP03787.1"/>
    <property type="molecule type" value="Genomic_DNA"/>
</dbReference>
<gene>
    <name evidence="2" type="ORF">DXA79_04830</name>
</gene>
<sequence length="102" mass="11110">MNDTISKPTDEEETVPTAKTSAADADATVEGTGPERADVWRPSNAMNPWARAFDGDNLPDEPYMGSNKRPKQLGDMLPYPDAAQTPERDREPASRPSMGMGM</sequence>
<dbReference type="AlphaFoldDB" id="A0A3E5HPM6"/>
<dbReference type="Proteomes" id="UP000261031">
    <property type="component" value="Unassembled WGS sequence"/>
</dbReference>
<comment type="caution">
    <text evidence="2">The sequence shown here is derived from an EMBL/GenBank/DDBJ whole genome shotgun (WGS) entry which is preliminary data.</text>
</comment>
<proteinExistence type="predicted"/>
<evidence type="ECO:0000256" key="1">
    <source>
        <dbReference type="SAM" id="MobiDB-lite"/>
    </source>
</evidence>
<feature type="region of interest" description="Disordered" evidence="1">
    <location>
        <begin position="1"/>
        <end position="102"/>
    </location>
</feature>
<feature type="compositionally biased region" description="Low complexity" evidence="1">
    <location>
        <begin position="17"/>
        <end position="28"/>
    </location>
</feature>
<protein>
    <submittedName>
        <fullName evidence="2">Uncharacterized protein</fullName>
    </submittedName>
</protein>
<reference evidence="2 3" key="1">
    <citation type="submission" date="2018-08" db="EMBL/GenBank/DDBJ databases">
        <title>A genome reference for cultivated species of the human gut microbiota.</title>
        <authorList>
            <person name="Zou Y."/>
            <person name="Xue W."/>
            <person name="Luo G."/>
        </authorList>
    </citation>
    <scope>NUCLEOTIDE SEQUENCE [LARGE SCALE GENOMIC DNA]</scope>
    <source>
        <strain evidence="2 3">OF05-12</strain>
    </source>
</reference>
<accession>A0A3E5HPM6</accession>
<evidence type="ECO:0000313" key="3">
    <source>
        <dbReference type="Proteomes" id="UP000261031"/>
    </source>
</evidence>
<name>A0A3E5HPM6_BIFPS</name>
<organism evidence="2 3">
    <name type="scientific">Bifidobacterium pseudocatenulatum</name>
    <dbReference type="NCBI Taxonomy" id="28026"/>
    <lineage>
        <taxon>Bacteria</taxon>
        <taxon>Bacillati</taxon>
        <taxon>Actinomycetota</taxon>
        <taxon>Actinomycetes</taxon>
        <taxon>Bifidobacteriales</taxon>
        <taxon>Bifidobacteriaceae</taxon>
        <taxon>Bifidobacterium</taxon>
    </lineage>
</organism>